<dbReference type="InterPro" id="IPR015424">
    <property type="entry name" value="PyrdxlP-dep_Trfase"/>
</dbReference>
<comment type="caution">
    <text evidence="4">The sequence shown here is derived from an EMBL/GenBank/DDBJ whole genome shotgun (WGS) entry which is preliminary data.</text>
</comment>
<comment type="similarity">
    <text evidence="3">Belongs to the trans-sulfuration enzymes family.</text>
</comment>
<protein>
    <submittedName>
        <fullName evidence="4">Cystathionine gamma-synthase</fullName>
    </submittedName>
</protein>
<dbReference type="GeneID" id="85347816"/>
<dbReference type="InterPro" id="IPR051750">
    <property type="entry name" value="Trans-sulfuration_enzymes"/>
</dbReference>
<comment type="cofactor">
    <cofactor evidence="1 3">
        <name>pyridoxal 5'-phosphate</name>
        <dbReference type="ChEBI" id="CHEBI:597326"/>
    </cofactor>
</comment>
<dbReference type="Pfam" id="PF01053">
    <property type="entry name" value="Cys_Met_Meta_PP"/>
    <property type="match status" value="1"/>
</dbReference>
<organism evidence="4 5">
    <name type="scientific">Colletotrichum costaricense</name>
    <dbReference type="NCBI Taxonomy" id="1209916"/>
    <lineage>
        <taxon>Eukaryota</taxon>
        <taxon>Fungi</taxon>
        <taxon>Dikarya</taxon>
        <taxon>Ascomycota</taxon>
        <taxon>Pezizomycotina</taxon>
        <taxon>Sordariomycetes</taxon>
        <taxon>Hypocreomycetidae</taxon>
        <taxon>Glomerellales</taxon>
        <taxon>Glomerellaceae</taxon>
        <taxon>Colletotrichum</taxon>
        <taxon>Colletotrichum acutatum species complex</taxon>
    </lineage>
</organism>
<sequence length="547" mass="60451">MSAKITTPFGQAVPPAPRHAVTVHMGPEWENAVQFGADSASVIAKFKNTYPRTRPHRDIAQLSAAVLDIIQSTDSACLLFPSVQSARQCVEYATSNKRDDGIDKKPLGPEELAIRAFVAKDPFIAVIFPSGKYRTVAGFWSTVGVGITSRFAEANLSHLDRLREISLEEAETGRAIFVSTAHEALRQRILSLLKRAPLHPDLPLPVTANDIYLYQSGMASIYKPHSYMLDYYKGASVLFGMAFMDTLVTLEQFGSESKFFGSASDEDVVQLEAYLRDSRDKGRKVQAIWVEFPANPLLQCPDIAELRRLATEYDVVLGIDDTIGSWANIDMTAMADILVTSITKSFNGYADAIGGTAILNPGSPKYKELKPLFDAHYVPEVHTDDAETIEKNSLDYLQRSAKLNTNASAVVNYLHSRAQDPNSAVSRVYYPSVNPPADNYRRFMRPETPDFTPGYGCVFSVELSDLNTAKVFYDNLNVHKSVHLGAPFTLAFAYTLCAYQKRVDWAAQFGLKPTQIRISVGLEDTDTLVEDFRVAIEAADEAKNTAS</sequence>
<evidence type="ECO:0000256" key="3">
    <source>
        <dbReference type="RuleBase" id="RU362118"/>
    </source>
</evidence>
<dbReference type="AlphaFoldDB" id="A0AAJ0DSS4"/>
<dbReference type="RefSeq" id="XP_060305033.1">
    <property type="nucleotide sequence ID" value="XM_060464269.1"/>
</dbReference>
<proteinExistence type="inferred from homology"/>
<dbReference type="PANTHER" id="PTHR42699:SF1">
    <property type="entry name" value="CYSTATHIONINE GAMMA-SYNTHASE-RELATED"/>
    <property type="match status" value="1"/>
</dbReference>
<gene>
    <name evidence="4" type="ORF">CCOS01_16132</name>
</gene>
<dbReference type="GO" id="GO:0030170">
    <property type="term" value="F:pyridoxal phosphate binding"/>
    <property type="evidence" value="ECO:0007669"/>
    <property type="project" value="InterPro"/>
</dbReference>
<reference evidence="4 5" key="1">
    <citation type="submission" date="2016-10" db="EMBL/GenBank/DDBJ databases">
        <title>The genome sequence of Colletotrichum fioriniae PJ7.</title>
        <authorList>
            <person name="Baroncelli R."/>
        </authorList>
    </citation>
    <scope>NUCLEOTIDE SEQUENCE [LARGE SCALE GENOMIC DNA]</scope>
    <source>
        <strain evidence="4 5">IMI 309622</strain>
    </source>
</reference>
<dbReference type="Gene3D" id="3.90.1150.10">
    <property type="entry name" value="Aspartate Aminotransferase, domain 1"/>
    <property type="match status" value="1"/>
</dbReference>
<evidence type="ECO:0000313" key="5">
    <source>
        <dbReference type="Proteomes" id="UP001240678"/>
    </source>
</evidence>
<dbReference type="InterPro" id="IPR015422">
    <property type="entry name" value="PyrdxlP-dep_Trfase_small"/>
</dbReference>
<dbReference type="Gene3D" id="3.40.640.10">
    <property type="entry name" value="Type I PLP-dependent aspartate aminotransferase-like (Major domain)"/>
    <property type="match status" value="1"/>
</dbReference>
<dbReference type="GO" id="GO:0019346">
    <property type="term" value="P:transsulfuration"/>
    <property type="evidence" value="ECO:0007669"/>
    <property type="project" value="InterPro"/>
</dbReference>
<dbReference type="EMBL" id="MOOE01000028">
    <property type="protein sequence ID" value="KAK1507826.1"/>
    <property type="molecule type" value="Genomic_DNA"/>
</dbReference>
<dbReference type="Proteomes" id="UP001240678">
    <property type="component" value="Unassembled WGS sequence"/>
</dbReference>
<dbReference type="InterPro" id="IPR000277">
    <property type="entry name" value="Cys/Met-Metab_PyrdxlP-dep_enz"/>
</dbReference>
<evidence type="ECO:0000256" key="2">
    <source>
        <dbReference type="ARBA" id="ARBA00022898"/>
    </source>
</evidence>
<evidence type="ECO:0000256" key="1">
    <source>
        <dbReference type="ARBA" id="ARBA00001933"/>
    </source>
</evidence>
<accession>A0AAJ0DSS4</accession>
<name>A0AAJ0DSS4_9PEZI</name>
<dbReference type="GO" id="GO:0003962">
    <property type="term" value="F:cystathionine gamma-synthase activity"/>
    <property type="evidence" value="ECO:0007669"/>
    <property type="project" value="TreeGrafter"/>
</dbReference>
<keyword evidence="5" id="KW-1185">Reference proteome</keyword>
<evidence type="ECO:0000313" key="4">
    <source>
        <dbReference type="EMBL" id="KAK1507826.1"/>
    </source>
</evidence>
<dbReference type="InterPro" id="IPR015421">
    <property type="entry name" value="PyrdxlP-dep_Trfase_major"/>
</dbReference>
<dbReference type="PANTHER" id="PTHR42699">
    <property type="match status" value="1"/>
</dbReference>
<keyword evidence="2 3" id="KW-0663">Pyridoxal phosphate</keyword>
<dbReference type="SUPFAM" id="SSF53383">
    <property type="entry name" value="PLP-dependent transferases"/>
    <property type="match status" value="1"/>
</dbReference>